<evidence type="ECO:0000313" key="2">
    <source>
        <dbReference type="EMBL" id="CAB4994062.1"/>
    </source>
</evidence>
<organism evidence="2">
    <name type="scientific">freshwater metagenome</name>
    <dbReference type="NCBI Taxonomy" id="449393"/>
    <lineage>
        <taxon>unclassified sequences</taxon>
        <taxon>metagenomes</taxon>
        <taxon>ecological metagenomes</taxon>
    </lineage>
</organism>
<protein>
    <submittedName>
        <fullName evidence="2">Unannotated protein</fullName>
    </submittedName>
</protein>
<dbReference type="Pfam" id="PF04909">
    <property type="entry name" value="Amidohydro_2"/>
    <property type="match status" value="1"/>
</dbReference>
<evidence type="ECO:0000259" key="1">
    <source>
        <dbReference type="Pfam" id="PF04909"/>
    </source>
</evidence>
<accession>A0A6J7NTW1</accession>
<dbReference type="GO" id="GO:0016787">
    <property type="term" value="F:hydrolase activity"/>
    <property type="evidence" value="ECO:0007669"/>
    <property type="project" value="InterPro"/>
</dbReference>
<dbReference type="InterPro" id="IPR006680">
    <property type="entry name" value="Amidohydro-rel"/>
</dbReference>
<name>A0A6J7NTW1_9ZZZZ</name>
<dbReference type="EMBL" id="CAFBOK010000195">
    <property type="protein sequence ID" value="CAB4994062.1"/>
    <property type="molecule type" value="Genomic_DNA"/>
</dbReference>
<proteinExistence type="predicted"/>
<sequence>MPFQLERMDAVWRDGRADVDHVKTLPSEQVKGRVYGCVFDDLHGLINRDAIGTDHILWETDYPHSDGTFPHSRKVAHELFTAAGMNAEECRMVLRSNAVKAYGLDRFGVKP</sequence>
<reference evidence="2" key="1">
    <citation type="submission" date="2020-05" db="EMBL/GenBank/DDBJ databases">
        <authorList>
            <person name="Chiriac C."/>
            <person name="Salcher M."/>
            <person name="Ghai R."/>
            <person name="Kavagutti S V."/>
        </authorList>
    </citation>
    <scope>NUCLEOTIDE SEQUENCE</scope>
</reference>
<feature type="domain" description="Amidohydrolase-related" evidence="1">
    <location>
        <begin position="36"/>
        <end position="104"/>
    </location>
</feature>
<dbReference type="Gene3D" id="3.20.20.140">
    <property type="entry name" value="Metal-dependent hydrolases"/>
    <property type="match status" value="1"/>
</dbReference>
<dbReference type="AlphaFoldDB" id="A0A6J7NTW1"/>
<dbReference type="SUPFAM" id="SSF51556">
    <property type="entry name" value="Metallo-dependent hydrolases"/>
    <property type="match status" value="1"/>
</dbReference>
<gene>
    <name evidence="2" type="ORF">UFOPK3927_01471</name>
</gene>
<dbReference type="InterPro" id="IPR032466">
    <property type="entry name" value="Metal_Hydrolase"/>
</dbReference>